<accession>A0ABW3CJB0</accession>
<evidence type="ECO:0000313" key="1">
    <source>
        <dbReference type="EMBL" id="MFD0853995.1"/>
    </source>
</evidence>
<name>A0ABW3CJB0_9ACTN</name>
<sequence length="61" mass="6808">RTESRDGVTTVLVRRVDPAGIELGRQIIATIPDGDPDWESRYHEAMAQARSRVATLEIESD</sequence>
<organism evidence="1 2">
    <name type="scientific">Actinomadura adrarensis</name>
    <dbReference type="NCBI Taxonomy" id="1819600"/>
    <lineage>
        <taxon>Bacteria</taxon>
        <taxon>Bacillati</taxon>
        <taxon>Actinomycetota</taxon>
        <taxon>Actinomycetes</taxon>
        <taxon>Streptosporangiales</taxon>
        <taxon>Thermomonosporaceae</taxon>
        <taxon>Actinomadura</taxon>
    </lineage>
</organism>
<evidence type="ECO:0000313" key="2">
    <source>
        <dbReference type="Proteomes" id="UP001597083"/>
    </source>
</evidence>
<dbReference type="Proteomes" id="UP001597083">
    <property type="component" value="Unassembled WGS sequence"/>
</dbReference>
<gene>
    <name evidence="1" type="ORF">ACFQ07_17290</name>
</gene>
<keyword evidence="2" id="KW-1185">Reference proteome</keyword>
<proteinExistence type="predicted"/>
<dbReference type="EMBL" id="JBHTIR010002612">
    <property type="protein sequence ID" value="MFD0853995.1"/>
    <property type="molecule type" value="Genomic_DNA"/>
</dbReference>
<protein>
    <submittedName>
        <fullName evidence="1">Uncharacterized protein</fullName>
    </submittedName>
</protein>
<feature type="non-terminal residue" evidence="1">
    <location>
        <position position="1"/>
    </location>
</feature>
<reference evidence="2" key="1">
    <citation type="journal article" date="2019" name="Int. J. Syst. Evol. Microbiol.">
        <title>The Global Catalogue of Microorganisms (GCM) 10K type strain sequencing project: providing services to taxonomists for standard genome sequencing and annotation.</title>
        <authorList>
            <consortium name="The Broad Institute Genomics Platform"/>
            <consortium name="The Broad Institute Genome Sequencing Center for Infectious Disease"/>
            <person name="Wu L."/>
            <person name="Ma J."/>
        </authorList>
    </citation>
    <scope>NUCLEOTIDE SEQUENCE [LARGE SCALE GENOMIC DNA]</scope>
    <source>
        <strain evidence="2">JCM 31696</strain>
    </source>
</reference>
<comment type="caution">
    <text evidence="1">The sequence shown here is derived from an EMBL/GenBank/DDBJ whole genome shotgun (WGS) entry which is preliminary data.</text>
</comment>